<organism evidence="2 3">
    <name type="scientific">Pleurodeles waltl</name>
    <name type="common">Iberian ribbed newt</name>
    <dbReference type="NCBI Taxonomy" id="8319"/>
    <lineage>
        <taxon>Eukaryota</taxon>
        <taxon>Metazoa</taxon>
        <taxon>Chordata</taxon>
        <taxon>Craniata</taxon>
        <taxon>Vertebrata</taxon>
        <taxon>Euteleostomi</taxon>
        <taxon>Amphibia</taxon>
        <taxon>Batrachia</taxon>
        <taxon>Caudata</taxon>
        <taxon>Salamandroidea</taxon>
        <taxon>Salamandridae</taxon>
        <taxon>Pleurodelinae</taxon>
        <taxon>Pleurodeles</taxon>
    </lineage>
</organism>
<dbReference type="EMBL" id="JANPWB010000016">
    <property type="protein sequence ID" value="KAJ1081303.1"/>
    <property type="molecule type" value="Genomic_DNA"/>
</dbReference>
<protein>
    <submittedName>
        <fullName evidence="2">Uncharacterized protein</fullName>
    </submittedName>
</protein>
<proteinExistence type="predicted"/>
<keyword evidence="3" id="KW-1185">Reference proteome</keyword>
<accession>A0AAV7KWE4</accession>
<name>A0AAV7KWE4_PLEWA</name>
<dbReference type="Proteomes" id="UP001066276">
    <property type="component" value="Chromosome 12"/>
</dbReference>
<feature type="region of interest" description="Disordered" evidence="1">
    <location>
        <begin position="101"/>
        <end position="120"/>
    </location>
</feature>
<feature type="region of interest" description="Disordered" evidence="1">
    <location>
        <begin position="46"/>
        <end position="82"/>
    </location>
</feature>
<comment type="caution">
    <text evidence="2">The sequence shown here is derived from an EMBL/GenBank/DDBJ whole genome shotgun (WGS) entry which is preliminary data.</text>
</comment>
<evidence type="ECO:0000313" key="3">
    <source>
        <dbReference type="Proteomes" id="UP001066276"/>
    </source>
</evidence>
<gene>
    <name evidence="2" type="ORF">NDU88_001485</name>
</gene>
<feature type="compositionally biased region" description="Basic and acidic residues" evidence="1">
    <location>
        <begin position="60"/>
        <end position="70"/>
    </location>
</feature>
<reference evidence="2" key="1">
    <citation type="journal article" date="2022" name="bioRxiv">
        <title>Sequencing and chromosome-scale assembly of the giantPleurodeles waltlgenome.</title>
        <authorList>
            <person name="Brown T."/>
            <person name="Elewa A."/>
            <person name="Iarovenko S."/>
            <person name="Subramanian E."/>
            <person name="Araus A.J."/>
            <person name="Petzold A."/>
            <person name="Susuki M."/>
            <person name="Suzuki K.-i.T."/>
            <person name="Hayashi T."/>
            <person name="Toyoda A."/>
            <person name="Oliveira C."/>
            <person name="Osipova E."/>
            <person name="Leigh N.D."/>
            <person name="Simon A."/>
            <person name="Yun M.H."/>
        </authorList>
    </citation>
    <scope>NUCLEOTIDE SEQUENCE</scope>
    <source>
        <strain evidence="2">20211129_DDA</strain>
        <tissue evidence="2">Liver</tissue>
    </source>
</reference>
<feature type="region of interest" description="Disordered" evidence="1">
    <location>
        <begin position="1"/>
        <end position="23"/>
    </location>
</feature>
<evidence type="ECO:0000256" key="1">
    <source>
        <dbReference type="SAM" id="MobiDB-lite"/>
    </source>
</evidence>
<dbReference type="AlphaFoldDB" id="A0AAV7KWE4"/>
<sequence length="120" mass="13050">MHQSIKDYILNRRHGGAEDGSSVEEQLWTILPQILPIRALPRAVMAPDPADLGTKQPGDGGRRPPGERSSEAAGVEQRPECKWGPVRGTLRIATIAKLIHKDTPPFAPGPLQQGQDDGQF</sequence>
<evidence type="ECO:0000313" key="2">
    <source>
        <dbReference type="EMBL" id="KAJ1081303.1"/>
    </source>
</evidence>